<evidence type="ECO:0000259" key="1">
    <source>
        <dbReference type="Pfam" id="PF00884"/>
    </source>
</evidence>
<protein>
    <recommendedName>
        <fullName evidence="1">Sulfatase N-terminal domain-containing protein</fullName>
    </recommendedName>
</protein>
<comment type="caution">
    <text evidence="2">The sequence shown here is derived from an EMBL/GenBank/DDBJ whole genome shotgun (WGS) entry which is preliminary data.</text>
</comment>
<dbReference type="SUPFAM" id="SSF53649">
    <property type="entry name" value="Alkaline phosphatase-like"/>
    <property type="match status" value="1"/>
</dbReference>
<evidence type="ECO:0000313" key="2">
    <source>
        <dbReference type="EMBL" id="GAG80052.1"/>
    </source>
</evidence>
<sequence length="153" mass="18343">MPNRADFFTGRLSGVFMKWEPLARELTLLPSILRGNRIHTAAVVDTPFFLRNNMNYDQGFRTFIEIEGQDYWSQGLGDDTRADWRHEADRYAPRTITRATQWLEKHHSENFFLYIDLWDPHEPWNAPPYYTKLYMKDYDGEIVNPPYSYWQDV</sequence>
<dbReference type="InterPro" id="IPR000917">
    <property type="entry name" value="Sulfatase_N"/>
</dbReference>
<reference evidence="2" key="1">
    <citation type="journal article" date="2014" name="Front. Microbiol.">
        <title>High frequency of phylogenetically diverse reductive dehalogenase-homologous genes in deep subseafloor sedimentary metagenomes.</title>
        <authorList>
            <person name="Kawai M."/>
            <person name="Futagami T."/>
            <person name="Toyoda A."/>
            <person name="Takaki Y."/>
            <person name="Nishi S."/>
            <person name="Hori S."/>
            <person name="Arai W."/>
            <person name="Tsubouchi T."/>
            <person name="Morono Y."/>
            <person name="Uchiyama I."/>
            <person name="Ito T."/>
            <person name="Fujiyama A."/>
            <person name="Inagaki F."/>
            <person name="Takami H."/>
        </authorList>
    </citation>
    <scope>NUCLEOTIDE SEQUENCE</scope>
    <source>
        <strain evidence="2">Expedition CK06-06</strain>
    </source>
</reference>
<feature type="non-terminal residue" evidence="2">
    <location>
        <position position="153"/>
    </location>
</feature>
<organism evidence="2">
    <name type="scientific">marine sediment metagenome</name>
    <dbReference type="NCBI Taxonomy" id="412755"/>
    <lineage>
        <taxon>unclassified sequences</taxon>
        <taxon>metagenomes</taxon>
        <taxon>ecological metagenomes</taxon>
    </lineage>
</organism>
<feature type="domain" description="Sulfatase N-terminal" evidence="1">
    <location>
        <begin position="4"/>
        <end position="138"/>
    </location>
</feature>
<dbReference type="InterPro" id="IPR017850">
    <property type="entry name" value="Alkaline_phosphatase_core_sf"/>
</dbReference>
<dbReference type="Gene3D" id="3.40.720.10">
    <property type="entry name" value="Alkaline Phosphatase, subunit A"/>
    <property type="match status" value="1"/>
</dbReference>
<accession>X1BFT1</accession>
<gene>
    <name evidence="2" type="ORF">S01H4_27843</name>
</gene>
<name>X1BFT1_9ZZZZ</name>
<proteinExistence type="predicted"/>
<dbReference type="Pfam" id="PF00884">
    <property type="entry name" value="Sulfatase"/>
    <property type="match status" value="1"/>
</dbReference>
<dbReference type="EMBL" id="BART01013695">
    <property type="protein sequence ID" value="GAG80052.1"/>
    <property type="molecule type" value="Genomic_DNA"/>
</dbReference>
<dbReference type="AlphaFoldDB" id="X1BFT1"/>